<dbReference type="InterPro" id="IPR002033">
    <property type="entry name" value="TatC"/>
</dbReference>
<dbReference type="EMBL" id="CP036263">
    <property type="protein sequence ID" value="QDT00193.1"/>
    <property type="molecule type" value="Genomic_DNA"/>
</dbReference>
<dbReference type="PANTHER" id="PTHR30371:SF0">
    <property type="entry name" value="SEC-INDEPENDENT PROTEIN TRANSLOCASE PROTEIN TATC, CHLOROPLASTIC-RELATED"/>
    <property type="match status" value="1"/>
</dbReference>
<keyword evidence="8" id="KW-1185">Reference proteome</keyword>
<feature type="transmembrane region" description="Helical" evidence="5">
    <location>
        <begin position="294"/>
        <end position="318"/>
    </location>
</feature>
<feature type="transmembrane region" description="Helical" evidence="5">
    <location>
        <begin position="207"/>
        <end position="234"/>
    </location>
</feature>
<dbReference type="AlphaFoldDB" id="A0A517MZ78"/>
<keyword evidence="2 5" id="KW-0812">Transmembrane</keyword>
<dbReference type="RefSeq" id="WP_145061534.1">
    <property type="nucleotide sequence ID" value="NZ_CP036263.1"/>
</dbReference>
<protein>
    <recommendedName>
        <fullName evidence="5">Sec-independent protein translocase protein TatC</fullName>
    </recommendedName>
</protein>
<evidence type="ECO:0000313" key="7">
    <source>
        <dbReference type="EMBL" id="QDT00193.1"/>
    </source>
</evidence>
<comment type="similarity">
    <text evidence="5">Belongs to the TatC family.</text>
</comment>
<reference evidence="7 8" key="1">
    <citation type="submission" date="2019-02" db="EMBL/GenBank/DDBJ databases">
        <title>Deep-cultivation of Planctomycetes and their phenomic and genomic characterization uncovers novel biology.</title>
        <authorList>
            <person name="Wiegand S."/>
            <person name="Jogler M."/>
            <person name="Boedeker C."/>
            <person name="Pinto D."/>
            <person name="Vollmers J."/>
            <person name="Rivas-Marin E."/>
            <person name="Kohn T."/>
            <person name="Peeters S.H."/>
            <person name="Heuer A."/>
            <person name="Rast P."/>
            <person name="Oberbeckmann S."/>
            <person name="Bunk B."/>
            <person name="Jeske O."/>
            <person name="Meyerdierks A."/>
            <person name="Storesund J.E."/>
            <person name="Kallscheuer N."/>
            <person name="Luecker S."/>
            <person name="Lage O.M."/>
            <person name="Pohl T."/>
            <person name="Merkel B.J."/>
            <person name="Hornburger P."/>
            <person name="Mueller R.-W."/>
            <person name="Bruemmer F."/>
            <person name="Labrenz M."/>
            <person name="Spormann A.M."/>
            <person name="Op den Camp H."/>
            <person name="Overmann J."/>
            <person name="Amann R."/>
            <person name="Jetten M.S.M."/>
            <person name="Mascher T."/>
            <person name="Medema M.H."/>
            <person name="Devos D.P."/>
            <person name="Kaster A.-K."/>
            <person name="Ovreas L."/>
            <person name="Rohde M."/>
            <person name="Galperin M.Y."/>
            <person name="Jogler C."/>
        </authorList>
    </citation>
    <scope>NUCLEOTIDE SEQUENCE [LARGE SCALE GENOMIC DNA]</scope>
    <source>
        <strain evidence="7 8">HG15A2</strain>
    </source>
</reference>
<dbReference type="Pfam" id="PF00902">
    <property type="entry name" value="TatC"/>
    <property type="match status" value="1"/>
</dbReference>
<dbReference type="GO" id="GO:0009977">
    <property type="term" value="F:proton motive force dependent protein transmembrane transporter activity"/>
    <property type="evidence" value="ECO:0007669"/>
    <property type="project" value="TreeGrafter"/>
</dbReference>
<evidence type="ECO:0000256" key="6">
    <source>
        <dbReference type="SAM" id="MobiDB-lite"/>
    </source>
</evidence>
<evidence type="ECO:0000256" key="1">
    <source>
        <dbReference type="ARBA" id="ARBA00004141"/>
    </source>
</evidence>
<dbReference type="HAMAP" id="MF_00902">
    <property type="entry name" value="TatC"/>
    <property type="match status" value="1"/>
</dbReference>
<feature type="transmembrane region" description="Helical" evidence="5">
    <location>
        <begin position="47"/>
        <end position="67"/>
    </location>
</feature>
<accession>A0A517MZ78</accession>
<evidence type="ECO:0000256" key="5">
    <source>
        <dbReference type="HAMAP-Rule" id="MF_00902"/>
    </source>
</evidence>
<dbReference type="GO" id="GO:0043953">
    <property type="term" value="P:protein transport by the Tat complex"/>
    <property type="evidence" value="ECO:0007669"/>
    <property type="project" value="UniProtKB-UniRule"/>
</dbReference>
<evidence type="ECO:0000313" key="8">
    <source>
        <dbReference type="Proteomes" id="UP000319852"/>
    </source>
</evidence>
<organism evidence="7 8">
    <name type="scientific">Adhaeretor mobilis</name>
    <dbReference type="NCBI Taxonomy" id="1930276"/>
    <lineage>
        <taxon>Bacteria</taxon>
        <taxon>Pseudomonadati</taxon>
        <taxon>Planctomycetota</taxon>
        <taxon>Planctomycetia</taxon>
        <taxon>Pirellulales</taxon>
        <taxon>Lacipirellulaceae</taxon>
        <taxon>Adhaeretor</taxon>
    </lineage>
</organism>
<dbReference type="NCBIfam" id="TIGR00945">
    <property type="entry name" value="tatC"/>
    <property type="match status" value="1"/>
</dbReference>
<dbReference type="GO" id="GO:0065002">
    <property type="term" value="P:intracellular protein transmembrane transport"/>
    <property type="evidence" value="ECO:0007669"/>
    <property type="project" value="TreeGrafter"/>
</dbReference>
<name>A0A517MZ78_9BACT</name>
<keyword evidence="4 5" id="KW-0472">Membrane</keyword>
<feature type="transmembrane region" description="Helical" evidence="5">
    <location>
        <begin position="330"/>
        <end position="348"/>
    </location>
</feature>
<keyword evidence="5" id="KW-0653">Protein transport</keyword>
<evidence type="ECO:0000256" key="2">
    <source>
        <dbReference type="ARBA" id="ARBA00022692"/>
    </source>
</evidence>
<evidence type="ECO:0000256" key="4">
    <source>
        <dbReference type="ARBA" id="ARBA00023136"/>
    </source>
</evidence>
<feature type="transmembrane region" description="Helical" evidence="5">
    <location>
        <begin position="354"/>
        <end position="375"/>
    </location>
</feature>
<gene>
    <name evidence="7" type="primary">tatC2</name>
    <name evidence="5" type="synonym">tatC</name>
    <name evidence="7" type="ORF">HG15A2_35280</name>
</gene>
<comment type="function">
    <text evidence="5">Part of the twin-arginine translocation (Tat) system that transports large folded proteins containing a characteristic twin-arginine motif in their signal peptide across membranes.</text>
</comment>
<comment type="subunit">
    <text evidence="5">Forms a complex with TatA.</text>
</comment>
<feature type="transmembrane region" description="Helical" evidence="5">
    <location>
        <begin position="246"/>
        <end position="274"/>
    </location>
</feature>
<feature type="region of interest" description="Disordered" evidence="6">
    <location>
        <begin position="1"/>
        <end position="25"/>
    </location>
</feature>
<keyword evidence="5" id="KW-0813">Transport</keyword>
<dbReference type="PANTHER" id="PTHR30371">
    <property type="entry name" value="SEC-INDEPENDENT PROTEIN TRANSLOCASE PROTEIN TATC"/>
    <property type="match status" value="1"/>
</dbReference>
<sequence length="387" mass="43668">MPKPSEPTDPSQPADEQRADSKGPQVTEAFDHTKMSFGQHLEELRSALFKAILALAAGTVFGLFIGWDIVAYIQTPLKEALVEHYREQSEVKELERLEQLKADGEAVPDDLDAAAGEFAERGLSPLEYWLDPREILPELAKRFPEAIDLGALPATDERIAEERAAEQPAAEQPLIPSRDDLIRLRLYRSVEDDPRVRVIGLQAHEPFMVYIKASLVAGAMFASPFIFYFIWDFVAAGLYRHERKYIYLYLPFSLGLFLAGAALAFYVAFDYVLAFLFKFYAWTETDPSMQLSEWMSFVLLLPLGFGISFQLPLVMLLLERIGVFTVETYLSKWRIAILVIAVLSMFLTPADPQSMVVMGVPLVALYFAGIALCRYMPGRRESTRSES</sequence>
<evidence type="ECO:0000256" key="3">
    <source>
        <dbReference type="ARBA" id="ARBA00022989"/>
    </source>
</evidence>
<dbReference type="Proteomes" id="UP000319852">
    <property type="component" value="Chromosome"/>
</dbReference>
<comment type="subcellular location">
    <subcellularLocation>
        <location evidence="5">Cell membrane</location>
        <topology evidence="5">Multi-pass membrane protein</topology>
    </subcellularLocation>
    <subcellularLocation>
        <location evidence="1">Membrane</location>
        <topology evidence="1">Multi-pass membrane protein</topology>
    </subcellularLocation>
</comment>
<dbReference type="GO" id="GO:0033281">
    <property type="term" value="C:TAT protein transport complex"/>
    <property type="evidence" value="ECO:0007669"/>
    <property type="project" value="UniProtKB-UniRule"/>
</dbReference>
<dbReference type="OrthoDB" id="9777044at2"/>
<keyword evidence="5" id="KW-1003">Cell membrane</keyword>
<keyword evidence="3 5" id="KW-1133">Transmembrane helix</keyword>
<proteinExistence type="inferred from homology"/>
<keyword evidence="5" id="KW-0811">Translocation</keyword>
<dbReference type="KEGG" id="amob:HG15A2_35280"/>